<protein>
    <submittedName>
        <fullName evidence="2">Uncharacterized protein</fullName>
    </submittedName>
</protein>
<keyword evidence="1" id="KW-0472">Membrane</keyword>
<dbReference type="RefSeq" id="WP_021287381.1">
    <property type="nucleotide sequence ID" value="NZ_AUPZ01000007.1"/>
</dbReference>
<dbReference type="AlphaFoldDB" id="T0JMS1"/>
<dbReference type="PATRIC" id="fig|1172190.3.peg.1086"/>
<gene>
    <name evidence="2" type="ORF">M947_05565</name>
</gene>
<sequence>MKEILKRYSMAIIFLFLVIVLMIAGTMGVMKFGDKMIKDTGLKMKPRGESINR</sequence>
<keyword evidence="1" id="KW-0812">Transmembrane</keyword>
<dbReference type="Proteomes" id="UP000015520">
    <property type="component" value="Unassembled WGS sequence"/>
</dbReference>
<evidence type="ECO:0000256" key="1">
    <source>
        <dbReference type="SAM" id="Phobius"/>
    </source>
</evidence>
<feature type="transmembrane region" description="Helical" evidence="1">
    <location>
        <begin position="12"/>
        <end position="30"/>
    </location>
</feature>
<name>T0JMS1_9BACT</name>
<proteinExistence type="predicted"/>
<dbReference type="STRING" id="1172190.M947_05565"/>
<keyword evidence="1" id="KW-1133">Transmembrane helix</keyword>
<keyword evidence="3" id="KW-1185">Reference proteome</keyword>
<organism evidence="2 3">
    <name type="scientific">Sulfurimonas hongkongensis</name>
    <dbReference type="NCBI Taxonomy" id="1172190"/>
    <lineage>
        <taxon>Bacteria</taxon>
        <taxon>Pseudomonadati</taxon>
        <taxon>Campylobacterota</taxon>
        <taxon>Epsilonproteobacteria</taxon>
        <taxon>Campylobacterales</taxon>
        <taxon>Sulfurimonadaceae</taxon>
        <taxon>Sulfurimonas</taxon>
    </lineage>
</organism>
<reference evidence="2 3" key="1">
    <citation type="submission" date="2013-07" db="EMBL/GenBank/DDBJ databases">
        <title>Sulfurimonas hongkongensis AST-10 Genome Sequencing.</title>
        <authorList>
            <person name="Cai L."/>
            <person name="Zhang T."/>
        </authorList>
    </citation>
    <scope>NUCLEOTIDE SEQUENCE [LARGE SCALE GENOMIC DNA]</scope>
    <source>
        <strain evidence="2 3">AST-10</strain>
    </source>
</reference>
<dbReference type="EMBL" id="AUPZ01000007">
    <property type="protein sequence ID" value="EQB39461.1"/>
    <property type="molecule type" value="Genomic_DNA"/>
</dbReference>
<comment type="caution">
    <text evidence="2">The sequence shown here is derived from an EMBL/GenBank/DDBJ whole genome shotgun (WGS) entry which is preliminary data.</text>
</comment>
<evidence type="ECO:0000313" key="2">
    <source>
        <dbReference type="EMBL" id="EQB39461.1"/>
    </source>
</evidence>
<accession>T0JMS1</accession>
<evidence type="ECO:0000313" key="3">
    <source>
        <dbReference type="Proteomes" id="UP000015520"/>
    </source>
</evidence>